<sequence length="13" mass="1275">TRCAQEGGGAVAR</sequence>
<evidence type="ECO:0000313" key="1">
    <source>
        <dbReference type="EMBL" id="CRK32967.1"/>
    </source>
</evidence>
<organism evidence="1 2">
    <name type="scientific">Verticillium longisporum</name>
    <name type="common">Verticillium dahliae var. longisporum</name>
    <dbReference type="NCBI Taxonomy" id="100787"/>
    <lineage>
        <taxon>Eukaryota</taxon>
        <taxon>Fungi</taxon>
        <taxon>Dikarya</taxon>
        <taxon>Ascomycota</taxon>
        <taxon>Pezizomycotina</taxon>
        <taxon>Sordariomycetes</taxon>
        <taxon>Hypocreomycetidae</taxon>
        <taxon>Glomerellales</taxon>
        <taxon>Plectosphaerellaceae</taxon>
        <taxon>Verticillium</taxon>
    </lineage>
</organism>
<feature type="non-terminal residue" evidence="1">
    <location>
        <position position="1"/>
    </location>
</feature>
<accession>A0A0G4MFI1</accession>
<protein>
    <submittedName>
        <fullName evidence="1">Uncharacterized protein</fullName>
    </submittedName>
</protein>
<reference evidence="1 2" key="1">
    <citation type="submission" date="2015-05" db="EMBL/GenBank/DDBJ databases">
        <authorList>
            <person name="Wang D.B."/>
            <person name="Wang M."/>
        </authorList>
    </citation>
    <scope>NUCLEOTIDE SEQUENCE [LARGE SCALE GENOMIC DNA]</scope>
    <source>
        <strain evidence="1">VL1</strain>
    </source>
</reference>
<evidence type="ECO:0000313" key="2">
    <source>
        <dbReference type="Proteomes" id="UP000044602"/>
    </source>
</evidence>
<name>A0A0G4MFI1_VERLO</name>
<dbReference type="Proteomes" id="UP000044602">
    <property type="component" value="Unassembled WGS sequence"/>
</dbReference>
<gene>
    <name evidence="1" type="ORF">BN1708_019166</name>
</gene>
<dbReference type="EMBL" id="CVQH01022404">
    <property type="protein sequence ID" value="CRK32967.1"/>
    <property type="molecule type" value="Genomic_DNA"/>
</dbReference>
<proteinExistence type="predicted"/>
<keyword evidence="2" id="KW-1185">Reference proteome</keyword>